<dbReference type="PANTHER" id="PTHR30269">
    <property type="entry name" value="TRANSMEMBRANE PROTEIN YFCA"/>
    <property type="match status" value="1"/>
</dbReference>
<comment type="similarity">
    <text evidence="2 8">Belongs to the 4-toluene sulfonate uptake permease (TSUP) (TC 2.A.102) family.</text>
</comment>
<gene>
    <name evidence="9" type="ORF">GRI44_11400</name>
</gene>
<keyword evidence="6 8" id="KW-1133">Transmembrane helix</keyword>
<keyword evidence="10" id="KW-1185">Reference proteome</keyword>
<evidence type="ECO:0000256" key="1">
    <source>
        <dbReference type="ARBA" id="ARBA00004651"/>
    </source>
</evidence>
<keyword evidence="4 8" id="KW-1003">Cell membrane</keyword>
<dbReference type="PANTHER" id="PTHR30269:SF37">
    <property type="entry name" value="MEMBRANE TRANSPORTER PROTEIN"/>
    <property type="match status" value="1"/>
</dbReference>
<protein>
    <recommendedName>
        <fullName evidence="8">Probable membrane transporter protein</fullName>
    </recommendedName>
</protein>
<proteinExistence type="inferred from homology"/>
<feature type="transmembrane region" description="Helical" evidence="8">
    <location>
        <begin position="197"/>
        <end position="218"/>
    </location>
</feature>
<feature type="transmembrane region" description="Helical" evidence="8">
    <location>
        <begin position="224"/>
        <end position="243"/>
    </location>
</feature>
<evidence type="ECO:0000256" key="4">
    <source>
        <dbReference type="ARBA" id="ARBA00022475"/>
    </source>
</evidence>
<evidence type="ECO:0000256" key="2">
    <source>
        <dbReference type="ARBA" id="ARBA00009142"/>
    </source>
</evidence>
<dbReference type="Proteomes" id="UP000473531">
    <property type="component" value="Unassembled WGS sequence"/>
</dbReference>
<evidence type="ECO:0000256" key="8">
    <source>
        <dbReference type="RuleBase" id="RU363041"/>
    </source>
</evidence>
<feature type="transmembrane region" description="Helical" evidence="8">
    <location>
        <begin position="169"/>
        <end position="190"/>
    </location>
</feature>
<evidence type="ECO:0000256" key="3">
    <source>
        <dbReference type="ARBA" id="ARBA00022448"/>
    </source>
</evidence>
<comment type="caution">
    <text evidence="9">The sequence shown here is derived from an EMBL/GenBank/DDBJ whole genome shotgun (WGS) entry which is preliminary data.</text>
</comment>
<feature type="transmembrane region" description="Helical" evidence="8">
    <location>
        <begin position="74"/>
        <end position="94"/>
    </location>
</feature>
<dbReference type="OrthoDB" id="7345770at2"/>
<dbReference type="EMBL" id="WTYU01000002">
    <property type="protein sequence ID" value="MXP15354.1"/>
    <property type="molecule type" value="Genomic_DNA"/>
</dbReference>
<keyword evidence="5 8" id="KW-0812">Transmembrane</keyword>
<evidence type="ECO:0000256" key="5">
    <source>
        <dbReference type="ARBA" id="ARBA00022692"/>
    </source>
</evidence>
<reference evidence="9 10" key="1">
    <citation type="submission" date="2019-12" db="EMBL/GenBank/DDBJ databases">
        <title>Genomic-based taxomic classification of the family Erythrobacteraceae.</title>
        <authorList>
            <person name="Xu L."/>
        </authorList>
    </citation>
    <scope>NUCLEOTIDE SEQUENCE [LARGE SCALE GENOMIC DNA]</scope>
    <source>
        <strain evidence="9 10">KCTC 52259</strain>
    </source>
</reference>
<feature type="transmembrane region" description="Helical" evidence="8">
    <location>
        <begin position="29"/>
        <end position="62"/>
    </location>
</feature>
<dbReference type="AlphaFoldDB" id="A0A6L7GJ71"/>
<dbReference type="RefSeq" id="WP_160601888.1">
    <property type="nucleotide sequence ID" value="NZ_WTYU01000002.1"/>
</dbReference>
<evidence type="ECO:0000256" key="7">
    <source>
        <dbReference type="ARBA" id="ARBA00023136"/>
    </source>
</evidence>
<dbReference type="Pfam" id="PF01925">
    <property type="entry name" value="TauE"/>
    <property type="match status" value="1"/>
</dbReference>
<dbReference type="InterPro" id="IPR052017">
    <property type="entry name" value="TSUP"/>
</dbReference>
<feature type="transmembrane region" description="Helical" evidence="8">
    <location>
        <begin position="130"/>
        <end position="149"/>
    </location>
</feature>
<evidence type="ECO:0000313" key="10">
    <source>
        <dbReference type="Proteomes" id="UP000473531"/>
    </source>
</evidence>
<feature type="transmembrane region" description="Helical" evidence="8">
    <location>
        <begin position="100"/>
        <end position="118"/>
    </location>
</feature>
<sequence length="246" mass="24969">MIADFTSLQIAAALVAALAAGFVRGLAGFGMALLLVPVLGLTVAPQSAVVTVTILSLFIGLISLRSAVGQAERSALPIGAFAVLATPLGLWLLRLTDPDLARMLIALVALGAFILVLLPKQAGTHAPGKAVTGLTGIASGVLTGFAGMPGPPIIPYYLRRAVTPQMARASMMAIFVATSTAGCTAAYLMGMMQPRHAMLAAILFPAILIGNAFGGLAFGKVSPALWRIFVGLVLGAAAVGALVKLV</sequence>
<accession>A0A6L7GJ71</accession>
<evidence type="ECO:0000256" key="6">
    <source>
        <dbReference type="ARBA" id="ARBA00022989"/>
    </source>
</evidence>
<name>A0A6L7GJ71_9SPHN</name>
<organism evidence="9 10">
    <name type="scientific">Allopontixanthobacter confluentis</name>
    <dbReference type="NCBI Taxonomy" id="1849021"/>
    <lineage>
        <taxon>Bacteria</taxon>
        <taxon>Pseudomonadati</taxon>
        <taxon>Pseudomonadota</taxon>
        <taxon>Alphaproteobacteria</taxon>
        <taxon>Sphingomonadales</taxon>
        <taxon>Erythrobacteraceae</taxon>
        <taxon>Allopontixanthobacter</taxon>
    </lineage>
</organism>
<evidence type="ECO:0000313" key="9">
    <source>
        <dbReference type="EMBL" id="MXP15354.1"/>
    </source>
</evidence>
<dbReference type="GO" id="GO:0005886">
    <property type="term" value="C:plasma membrane"/>
    <property type="evidence" value="ECO:0007669"/>
    <property type="project" value="UniProtKB-SubCell"/>
</dbReference>
<keyword evidence="3" id="KW-0813">Transport</keyword>
<dbReference type="InterPro" id="IPR002781">
    <property type="entry name" value="TM_pro_TauE-like"/>
</dbReference>
<keyword evidence="7 8" id="KW-0472">Membrane</keyword>
<comment type="subcellular location">
    <subcellularLocation>
        <location evidence="1 8">Cell membrane</location>
        <topology evidence="1 8">Multi-pass membrane protein</topology>
    </subcellularLocation>
</comment>